<proteinExistence type="predicted"/>
<organism evidence="1">
    <name type="scientific">viral metagenome</name>
    <dbReference type="NCBI Taxonomy" id="1070528"/>
    <lineage>
        <taxon>unclassified sequences</taxon>
        <taxon>metagenomes</taxon>
        <taxon>organismal metagenomes</taxon>
    </lineage>
</organism>
<name>A0A6C0HMA5_9ZZZZ</name>
<dbReference type="EMBL" id="MN739984">
    <property type="protein sequence ID" value="QHT81534.1"/>
    <property type="molecule type" value="Genomic_DNA"/>
</dbReference>
<sequence>MAIAKHTKNITKHITKNITKHTNQKVKINRKDPKQLPFKGIEFILLVNILFNQYLQLKKQGVTPSKIKTTIIATLKLIRKNNKSIKSTTTDKELDHIYTLISTTVNEFSKASNKAVLSLSHVKNTKYVGGFYFKNIEEKGDKPITGSDITRLLDEVQDLIYNMKYTEEGAFLQDVDVLISMLRGDVSQFKQYLTWRIFPKYYQVTPPFIKWDAFQKAMDTKKYEDIPDYLLAYQKYLRSRDEHLVEKGEKSPNILNRGLYTGFYDKLANSLDKNILAYQQVRRKINLDLRPVSFSV</sequence>
<dbReference type="AlphaFoldDB" id="A0A6C0HMA5"/>
<reference evidence="1" key="1">
    <citation type="journal article" date="2020" name="Nature">
        <title>Giant virus diversity and host interactions through global metagenomics.</title>
        <authorList>
            <person name="Schulz F."/>
            <person name="Roux S."/>
            <person name="Paez-Espino D."/>
            <person name="Jungbluth S."/>
            <person name="Walsh D.A."/>
            <person name="Denef V.J."/>
            <person name="McMahon K.D."/>
            <person name="Konstantinidis K.T."/>
            <person name="Eloe-Fadrosh E.A."/>
            <person name="Kyrpides N.C."/>
            <person name="Woyke T."/>
        </authorList>
    </citation>
    <scope>NUCLEOTIDE SEQUENCE</scope>
    <source>
        <strain evidence="1">GVMAG-M-3300023184-13</strain>
    </source>
</reference>
<protein>
    <submittedName>
        <fullName evidence="1">Uncharacterized protein</fullName>
    </submittedName>
</protein>
<evidence type="ECO:0000313" key="1">
    <source>
        <dbReference type="EMBL" id="QHT81534.1"/>
    </source>
</evidence>
<accession>A0A6C0HMA5</accession>